<dbReference type="InterPro" id="IPR028098">
    <property type="entry name" value="Glyco_trans_4-like_N"/>
</dbReference>
<dbReference type="RefSeq" id="WP_072743634.1">
    <property type="nucleotide sequence ID" value="NZ_FQUA01000007.1"/>
</dbReference>
<dbReference type="InterPro" id="IPR050194">
    <property type="entry name" value="Glycosyltransferase_grp1"/>
</dbReference>
<reference evidence="4" key="1">
    <citation type="submission" date="2016-11" db="EMBL/GenBank/DDBJ databases">
        <authorList>
            <person name="Jaros S."/>
            <person name="Januszkiewicz K."/>
            <person name="Wedrychowicz H."/>
        </authorList>
    </citation>
    <scope>NUCLEOTIDE SEQUENCE [LARGE SCALE GENOMIC DNA]</scope>
    <source>
        <strain evidence="4">DSM 1682</strain>
    </source>
</reference>
<evidence type="ECO:0000259" key="1">
    <source>
        <dbReference type="Pfam" id="PF00534"/>
    </source>
</evidence>
<dbReference type="Pfam" id="PF13439">
    <property type="entry name" value="Glyco_transf_4"/>
    <property type="match status" value="1"/>
</dbReference>
<organism evidence="3 4">
    <name type="scientific">Anaerotignum propionicum DSM 1682</name>
    <dbReference type="NCBI Taxonomy" id="991789"/>
    <lineage>
        <taxon>Bacteria</taxon>
        <taxon>Bacillati</taxon>
        <taxon>Bacillota</taxon>
        <taxon>Clostridia</taxon>
        <taxon>Lachnospirales</taxon>
        <taxon>Anaerotignaceae</taxon>
        <taxon>Anaerotignum</taxon>
    </lineage>
</organism>
<dbReference type="Proteomes" id="UP000184204">
    <property type="component" value="Unassembled WGS sequence"/>
</dbReference>
<accession>A0AA94L5D5</accession>
<dbReference type="EMBL" id="FQUA01000007">
    <property type="protein sequence ID" value="SHE80674.1"/>
    <property type="molecule type" value="Genomic_DNA"/>
</dbReference>
<dbReference type="PANTHER" id="PTHR45947">
    <property type="entry name" value="SULFOQUINOVOSYL TRANSFERASE SQD2"/>
    <property type="match status" value="1"/>
</dbReference>
<dbReference type="PANTHER" id="PTHR45947:SF3">
    <property type="entry name" value="SULFOQUINOVOSYL TRANSFERASE SQD2"/>
    <property type="match status" value="1"/>
</dbReference>
<dbReference type="GO" id="GO:0016758">
    <property type="term" value="F:hexosyltransferase activity"/>
    <property type="evidence" value="ECO:0007669"/>
    <property type="project" value="TreeGrafter"/>
</dbReference>
<dbReference type="InterPro" id="IPR001296">
    <property type="entry name" value="Glyco_trans_1"/>
</dbReference>
<dbReference type="Gene3D" id="3.40.50.2000">
    <property type="entry name" value="Glycogen Phosphorylase B"/>
    <property type="match status" value="2"/>
</dbReference>
<proteinExistence type="predicted"/>
<sequence>MNIGIFSDTYYPQLNGVATSIRTLAHGLEKKGHNVYIFTPWDPRTPEIDEPNVYRIPSMPFLFLKNFRAGLLCPPHLSKKIHSMNLDIIHTQTEFSLGFLGKYISTTQGIPLVHTYHTMYEDYVHYIAGGHIITQEMAREYSKFFCNATTDVIAPTKKTEDLLISYGVTTPISIIPTGIDTAHFRKENYSPEEILALRHSVGLEADTPVVLSIGRVAKEKSIDVVLGAMPELLEKLPDAKMVIVGEGPEKENLELLAKNLGIGDHLIFTGGKPWTEIGKYYQLGNVFCSASVTETQGLTFAEAMAAGVPVVAKDDPCIQNIISHNKTGLLFEDAEALPDLLYQLLTDEALHNNLSKAGMETMKNLSAENFCTCVESLYEKILQSGNKPEKVSPPAIPLVIGARAAKKITKLPRKLVENRFSYTKQLAKILPYINKHK</sequence>
<dbReference type="AlphaFoldDB" id="A0AA94L5D5"/>
<feature type="domain" description="Glycosyl transferase family 1" evidence="1">
    <location>
        <begin position="199"/>
        <end position="358"/>
    </location>
</feature>
<gene>
    <name evidence="3" type="ORF">SAMN02745151_01874</name>
</gene>
<name>A0AA94L5D5_ANAPI</name>
<evidence type="ECO:0000313" key="4">
    <source>
        <dbReference type="Proteomes" id="UP000184204"/>
    </source>
</evidence>
<dbReference type="Pfam" id="PF00534">
    <property type="entry name" value="Glycos_transf_1"/>
    <property type="match status" value="1"/>
</dbReference>
<feature type="domain" description="Glycosyltransferase subfamily 4-like N-terminal" evidence="2">
    <location>
        <begin position="15"/>
        <end position="182"/>
    </location>
</feature>
<evidence type="ECO:0000259" key="2">
    <source>
        <dbReference type="Pfam" id="PF13439"/>
    </source>
</evidence>
<comment type="caution">
    <text evidence="3">The sequence shown here is derived from an EMBL/GenBank/DDBJ whole genome shotgun (WGS) entry which is preliminary data.</text>
</comment>
<evidence type="ECO:0000313" key="3">
    <source>
        <dbReference type="EMBL" id="SHE80674.1"/>
    </source>
</evidence>
<dbReference type="SUPFAM" id="SSF53756">
    <property type="entry name" value="UDP-Glycosyltransferase/glycogen phosphorylase"/>
    <property type="match status" value="1"/>
</dbReference>
<dbReference type="CDD" id="cd03817">
    <property type="entry name" value="GT4_UGDG-like"/>
    <property type="match status" value="1"/>
</dbReference>
<protein>
    <submittedName>
        <fullName evidence="3">1,2-diacylglycerol 3-alpha-glucosyltransferase</fullName>
    </submittedName>
</protein>